<accession>A0A1F7HBT9</accession>
<evidence type="ECO:0000313" key="3">
    <source>
        <dbReference type="Proteomes" id="UP000177027"/>
    </source>
</evidence>
<evidence type="ECO:0000256" key="1">
    <source>
        <dbReference type="SAM" id="MobiDB-lite"/>
    </source>
</evidence>
<sequence length="131" mass="15240">MNIVYMSRKVRGNIRIIFYLSFRTLVYELEESSPDVCQDALLDFSSTTRNDGAKESYDFFVKYGRPSAGWRQIRASPRAAWRMETDEKTSCFLRSVACEEHDGQKADQEYHHHGDGKDDPEREKSLIFVFG</sequence>
<name>A0A1F7HBT9_9BACT</name>
<protein>
    <submittedName>
        <fullName evidence="2">Uncharacterized protein</fullName>
    </submittedName>
</protein>
<dbReference type="AlphaFoldDB" id="A0A1F7HBT9"/>
<dbReference type="Proteomes" id="UP000177027">
    <property type="component" value="Unassembled WGS sequence"/>
</dbReference>
<dbReference type="EMBL" id="MFZS01000029">
    <property type="protein sequence ID" value="OGK28751.1"/>
    <property type="molecule type" value="Genomic_DNA"/>
</dbReference>
<reference evidence="2 3" key="1">
    <citation type="journal article" date="2016" name="Nat. Commun.">
        <title>Thousands of microbial genomes shed light on interconnected biogeochemical processes in an aquifer system.</title>
        <authorList>
            <person name="Anantharaman K."/>
            <person name="Brown C.T."/>
            <person name="Hug L.A."/>
            <person name="Sharon I."/>
            <person name="Castelle C.J."/>
            <person name="Probst A.J."/>
            <person name="Thomas B.C."/>
            <person name="Singh A."/>
            <person name="Wilkins M.J."/>
            <person name="Karaoz U."/>
            <person name="Brodie E.L."/>
            <person name="Williams K.H."/>
            <person name="Hubbard S.S."/>
            <person name="Banfield J.F."/>
        </authorList>
    </citation>
    <scope>NUCLEOTIDE SEQUENCE [LARGE SCALE GENOMIC DNA]</scope>
</reference>
<proteinExistence type="predicted"/>
<feature type="region of interest" description="Disordered" evidence="1">
    <location>
        <begin position="102"/>
        <end position="121"/>
    </location>
</feature>
<comment type="caution">
    <text evidence="2">The sequence shown here is derived from an EMBL/GenBank/DDBJ whole genome shotgun (WGS) entry which is preliminary data.</text>
</comment>
<gene>
    <name evidence="2" type="ORF">A3D06_00625</name>
</gene>
<organism evidence="2 3">
    <name type="scientific">Candidatus Roizmanbacteria bacterium RIFCSPHIGHO2_02_FULL_40_9</name>
    <dbReference type="NCBI Taxonomy" id="1802042"/>
    <lineage>
        <taxon>Bacteria</taxon>
        <taxon>Candidatus Roizmaniibacteriota</taxon>
    </lineage>
</organism>
<evidence type="ECO:0000313" key="2">
    <source>
        <dbReference type="EMBL" id="OGK28751.1"/>
    </source>
</evidence>